<accession>A0A1W6QWH1</accession>
<proteinExistence type="predicted"/>
<sequence length="155" mass="17939">MTQPTNEMKWVIAQILLIDPTSEHPRIHPKRTEMKKGQLTKRLELLVQAYEEKNVPIDLEPYKETIKTLRKMRMQGEYQTLIDEIVLGVSVANQKEKQAKEARKKMDQSTIPSSKKREKKEEQSPISINETEKTAPPKGWLSSLKSKVSLLKKSE</sequence>
<feature type="region of interest" description="Disordered" evidence="1">
    <location>
        <begin position="94"/>
        <end position="140"/>
    </location>
</feature>
<geneLocation type="plasmid" evidence="2">
    <name>pGTC2</name>
</geneLocation>
<dbReference type="EMBL" id="KY270848">
    <property type="protein sequence ID" value="ARO45636.1"/>
    <property type="molecule type" value="Genomic_DNA"/>
</dbReference>
<dbReference type="AlphaFoldDB" id="A0A1W6QWH1"/>
<protein>
    <submittedName>
        <fullName evidence="2">Uncharacterized protein</fullName>
    </submittedName>
</protein>
<dbReference type="RefSeq" id="WP_172689404.1">
    <property type="nucleotide sequence ID" value="NZ_KY270848.1"/>
</dbReference>
<name>A0A1W6QWH1_ENTFL</name>
<organism evidence="2">
    <name type="scientific">Enterococcus faecalis</name>
    <name type="common">Streptococcus faecalis</name>
    <dbReference type="NCBI Taxonomy" id="1351"/>
    <lineage>
        <taxon>Bacteria</taxon>
        <taxon>Bacillati</taxon>
        <taxon>Bacillota</taxon>
        <taxon>Bacilli</taxon>
        <taxon>Lactobacillales</taxon>
        <taxon>Enterococcaceae</taxon>
        <taxon>Enterococcus</taxon>
    </lineage>
</organism>
<reference evidence="2" key="1">
    <citation type="submission" date="2016-11" db="EMBL/GenBank/DDBJ databases">
        <title>Characterization of a Plasmid Isolated from Enterococcus faecalis found in the Fecal Material of a Blue Whale.</title>
        <authorList>
            <person name="McLaughlin R."/>
        </authorList>
    </citation>
    <scope>NUCLEOTIDE SEQUENCE</scope>
    <source>
        <strain evidence="2">2</strain>
        <plasmid evidence="2">pGTC2</plasmid>
    </source>
</reference>
<evidence type="ECO:0000256" key="1">
    <source>
        <dbReference type="SAM" id="MobiDB-lite"/>
    </source>
</evidence>
<feature type="compositionally biased region" description="Basic and acidic residues" evidence="1">
    <location>
        <begin position="94"/>
        <end position="107"/>
    </location>
</feature>
<evidence type="ECO:0000313" key="2">
    <source>
        <dbReference type="EMBL" id="ARO45636.1"/>
    </source>
</evidence>
<keyword evidence="2" id="KW-0614">Plasmid</keyword>